<evidence type="ECO:0000259" key="6">
    <source>
        <dbReference type="PROSITE" id="PS50977"/>
    </source>
</evidence>
<sequence>MRAEPLNRDRIVAAARRVADREGLTALTLRRVAQELNTGQASLYRHIADRRELLALLNDDLARMFPLARTGTPRERVVEQWLGAHRVLLEHPWAAGVVADASSSTPAALPFAETAISALLEAGLDPAAAAHTYRAVWHLLIGHVVNEHPLGHPGIDLGPAEYPALLAVRPHLTGDAATEFAWALNRLLDGVLPAERGPADQLGSEPRTDANQVAVAAATTVAPAKAGTPPPAT</sequence>
<proteinExistence type="predicted"/>
<feature type="DNA-binding region" description="H-T-H motif" evidence="5">
    <location>
        <begin position="28"/>
        <end position="47"/>
    </location>
</feature>
<keyword evidence="4" id="KW-0804">Transcription</keyword>
<feature type="domain" description="HTH tetR-type" evidence="6">
    <location>
        <begin position="5"/>
        <end position="65"/>
    </location>
</feature>
<dbReference type="PANTHER" id="PTHR30055:SF234">
    <property type="entry name" value="HTH-TYPE TRANSCRIPTIONAL REGULATOR BETI"/>
    <property type="match status" value="1"/>
</dbReference>
<reference evidence="7 8" key="1">
    <citation type="submission" date="2020-04" db="EMBL/GenBank/DDBJ databases">
        <title>MicrobeNet Type strains.</title>
        <authorList>
            <person name="Nicholson A.C."/>
        </authorList>
    </citation>
    <scope>NUCLEOTIDE SEQUENCE [LARGE SCALE GENOMIC DNA]</scope>
    <source>
        <strain evidence="7 8">DSM 44445</strain>
    </source>
</reference>
<organism evidence="7 8">
    <name type="scientific">Nocardia veterana</name>
    <dbReference type="NCBI Taxonomy" id="132249"/>
    <lineage>
        <taxon>Bacteria</taxon>
        <taxon>Bacillati</taxon>
        <taxon>Actinomycetota</taxon>
        <taxon>Actinomycetes</taxon>
        <taxon>Mycobacteriales</taxon>
        <taxon>Nocardiaceae</taxon>
        <taxon>Nocardia</taxon>
    </lineage>
</organism>
<dbReference type="Proteomes" id="UP000523447">
    <property type="component" value="Unassembled WGS sequence"/>
</dbReference>
<dbReference type="PROSITE" id="PS50977">
    <property type="entry name" value="HTH_TETR_2"/>
    <property type="match status" value="1"/>
</dbReference>
<evidence type="ECO:0000313" key="8">
    <source>
        <dbReference type="Proteomes" id="UP000523447"/>
    </source>
</evidence>
<dbReference type="RefSeq" id="WP_040715220.1">
    <property type="nucleotide sequence ID" value="NZ_CAWPHS010000045.1"/>
</dbReference>
<dbReference type="GO" id="GO:0046677">
    <property type="term" value="P:response to antibiotic"/>
    <property type="evidence" value="ECO:0007669"/>
    <property type="project" value="InterPro"/>
</dbReference>
<evidence type="ECO:0000256" key="2">
    <source>
        <dbReference type="ARBA" id="ARBA00023015"/>
    </source>
</evidence>
<keyword evidence="1" id="KW-0678">Repressor</keyword>
<name>A0A7X6LW33_9NOCA</name>
<dbReference type="GO" id="GO:0003700">
    <property type="term" value="F:DNA-binding transcription factor activity"/>
    <property type="evidence" value="ECO:0007669"/>
    <property type="project" value="TreeGrafter"/>
</dbReference>
<keyword evidence="3 5" id="KW-0238">DNA-binding</keyword>
<dbReference type="EMBL" id="JAAXPE010000005">
    <property type="protein sequence ID" value="NKY85562.1"/>
    <property type="molecule type" value="Genomic_DNA"/>
</dbReference>
<evidence type="ECO:0000256" key="1">
    <source>
        <dbReference type="ARBA" id="ARBA00022491"/>
    </source>
</evidence>
<gene>
    <name evidence="7" type="ORF">HGA07_07985</name>
</gene>
<dbReference type="PANTHER" id="PTHR30055">
    <property type="entry name" value="HTH-TYPE TRANSCRIPTIONAL REGULATOR RUTR"/>
    <property type="match status" value="1"/>
</dbReference>
<dbReference type="SUPFAM" id="SSF48498">
    <property type="entry name" value="Tetracyclin repressor-like, C-terminal domain"/>
    <property type="match status" value="1"/>
</dbReference>
<dbReference type="InterPro" id="IPR004111">
    <property type="entry name" value="Repressor_TetR_C"/>
</dbReference>
<keyword evidence="2" id="KW-0805">Transcription regulation</keyword>
<dbReference type="Pfam" id="PF02909">
    <property type="entry name" value="TetR_C_1"/>
    <property type="match status" value="1"/>
</dbReference>
<dbReference type="InterPro" id="IPR036271">
    <property type="entry name" value="Tet_transcr_reg_TetR-rel_C_sf"/>
</dbReference>
<evidence type="ECO:0000313" key="7">
    <source>
        <dbReference type="EMBL" id="NKY85562.1"/>
    </source>
</evidence>
<dbReference type="PRINTS" id="PR00400">
    <property type="entry name" value="TETREPRESSOR"/>
</dbReference>
<dbReference type="SUPFAM" id="SSF46689">
    <property type="entry name" value="Homeodomain-like"/>
    <property type="match status" value="1"/>
</dbReference>
<dbReference type="Pfam" id="PF00440">
    <property type="entry name" value="TetR_N"/>
    <property type="match status" value="1"/>
</dbReference>
<dbReference type="Gene3D" id="1.10.357.10">
    <property type="entry name" value="Tetracycline Repressor, domain 2"/>
    <property type="match status" value="1"/>
</dbReference>
<dbReference type="AlphaFoldDB" id="A0A7X6LW33"/>
<keyword evidence="8" id="KW-1185">Reference proteome</keyword>
<accession>A0A7X6LW33</accession>
<comment type="caution">
    <text evidence="7">The sequence shown here is derived from an EMBL/GenBank/DDBJ whole genome shotgun (WGS) entry which is preliminary data.</text>
</comment>
<dbReference type="GO" id="GO:0000976">
    <property type="term" value="F:transcription cis-regulatory region binding"/>
    <property type="evidence" value="ECO:0007669"/>
    <property type="project" value="TreeGrafter"/>
</dbReference>
<evidence type="ECO:0000256" key="3">
    <source>
        <dbReference type="ARBA" id="ARBA00023125"/>
    </source>
</evidence>
<dbReference type="InterPro" id="IPR001647">
    <property type="entry name" value="HTH_TetR"/>
</dbReference>
<dbReference type="InterPro" id="IPR003012">
    <property type="entry name" value="Tet_transcr_reg_TetR"/>
</dbReference>
<dbReference type="InterPro" id="IPR050109">
    <property type="entry name" value="HTH-type_TetR-like_transc_reg"/>
</dbReference>
<evidence type="ECO:0000256" key="5">
    <source>
        <dbReference type="PROSITE-ProRule" id="PRU00335"/>
    </source>
</evidence>
<evidence type="ECO:0000256" key="4">
    <source>
        <dbReference type="ARBA" id="ARBA00023163"/>
    </source>
</evidence>
<protein>
    <submittedName>
        <fullName evidence="7">TetR/AcrR family transcriptional regulator</fullName>
    </submittedName>
</protein>
<dbReference type="GO" id="GO:0045892">
    <property type="term" value="P:negative regulation of DNA-templated transcription"/>
    <property type="evidence" value="ECO:0007669"/>
    <property type="project" value="InterPro"/>
</dbReference>
<dbReference type="Gene3D" id="1.10.10.60">
    <property type="entry name" value="Homeodomain-like"/>
    <property type="match status" value="1"/>
</dbReference>
<dbReference type="InterPro" id="IPR009057">
    <property type="entry name" value="Homeodomain-like_sf"/>
</dbReference>